<evidence type="ECO:0000313" key="3">
    <source>
        <dbReference type="EMBL" id="GMM54946.1"/>
    </source>
</evidence>
<gene>
    <name evidence="3" type="ORF">DAKH74_015620</name>
</gene>
<dbReference type="GO" id="GO:0007264">
    <property type="term" value="P:small GTPase-mediated signal transduction"/>
    <property type="evidence" value="ECO:0007669"/>
    <property type="project" value="TreeGrafter"/>
</dbReference>
<dbReference type="Pfam" id="PF13716">
    <property type="entry name" value="CRAL_TRIO_2"/>
    <property type="match status" value="1"/>
</dbReference>
<dbReference type="SMART" id="SM00324">
    <property type="entry name" value="RhoGAP"/>
    <property type="match status" value="1"/>
</dbReference>
<dbReference type="PANTHER" id="PTHR45808">
    <property type="entry name" value="RHO GTPASE-ACTIVATING PROTEIN 68F"/>
    <property type="match status" value="1"/>
</dbReference>
<dbReference type="GO" id="GO:0005096">
    <property type="term" value="F:GTPase activator activity"/>
    <property type="evidence" value="ECO:0007669"/>
    <property type="project" value="TreeGrafter"/>
</dbReference>
<organism evidence="3 4">
    <name type="scientific">Maudiozyma humilis</name>
    <name type="common">Sour dough yeast</name>
    <name type="synonym">Kazachstania humilis</name>
    <dbReference type="NCBI Taxonomy" id="51915"/>
    <lineage>
        <taxon>Eukaryota</taxon>
        <taxon>Fungi</taxon>
        <taxon>Dikarya</taxon>
        <taxon>Ascomycota</taxon>
        <taxon>Saccharomycotina</taxon>
        <taxon>Saccharomycetes</taxon>
        <taxon>Saccharomycetales</taxon>
        <taxon>Saccharomycetaceae</taxon>
        <taxon>Maudiozyma</taxon>
    </lineage>
</organism>
<dbReference type="AlphaFoldDB" id="A0AAV5RTS9"/>
<evidence type="ECO:0000256" key="1">
    <source>
        <dbReference type="SAM" id="MobiDB-lite"/>
    </source>
</evidence>
<reference evidence="3 4" key="1">
    <citation type="journal article" date="2023" name="Elife">
        <title>Identification of key yeast species and microbe-microbe interactions impacting larval growth of Drosophila in the wild.</title>
        <authorList>
            <person name="Mure A."/>
            <person name="Sugiura Y."/>
            <person name="Maeda R."/>
            <person name="Honda K."/>
            <person name="Sakurai N."/>
            <person name="Takahashi Y."/>
            <person name="Watada M."/>
            <person name="Katoh T."/>
            <person name="Gotoh A."/>
            <person name="Gotoh Y."/>
            <person name="Taniguchi I."/>
            <person name="Nakamura K."/>
            <person name="Hayashi T."/>
            <person name="Katayama T."/>
            <person name="Uemura T."/>
            <person name="Hattori Y."/>
        </authorList>
    </citation>
    <scope>NUCLEOTIDE SEQUENCE [LARGE SCALE GENOMIC DNA]</scope>
    <source>
        <strain evidence="3 4">KH-74</strain>
    </source>
</reference>
<keyword evidence="4" id="KW-1185">Reference proteome</keyword>
<comment type="caution">
    <text evidence="3">The sequence shown here is derived from an EMBL/GenBank/DDBJ whole genome shotgun (WGS) entry which is preliminary data.</text>
</comment>
<feature type="compositionally biased region" description="Polar residues" evidence="1">
    <location>
        <begin position="390"/>
        <end position="410"/>
    </location>
</feature>
<dbReference type="Proteomes" id="UP001377567">
    <property type="component" value="Unassembled WGS sequence"/>
</dbReference>
<dbReference type="InterPro" id="IPR008936">
    <property type="entry name" value="Rho_GTPase_activation_prot"/>
</dbReference>
<dbReference type="EMBL" id="BTGD01000003">
    <property type="protein sequence ID" value="GMM54946.1"/>
    <property type="molecule type" value="Genomic_DNA"/>
</dbReference>
<dbReference type="InterPro" id="IPR000198">
    <property type="entry name" value="RhoGAP_dom"/>
</dbReference>
<feature type="domain" description="Rho-GAP" evidence="2">
    <location>
        <begin position="191"/>
        <end position="368"/>
    </location>
</feature>
<dbReference type="SUPFAM" id="SSF48350">
    <property type="entry name" value="GTPase activation domain, GAP"/>
    <property type="match status" value="1"/>
</dbReference>
<evidence type="ECO:0000313" key="4">
    <source>
        <dbReference type="Proteomes" id="UP001377567"/>
    </source>
</evidence>
<feature type="compositionally biased region" description="Low complexity" evidence="1">
    <location>
        <begin position="429"/>
        <end position="439"/>
    </location>
</feature>
<dbReference type="Pfam" id="PF00620">
    <property type="entry name" value="RhoGAP"/>
    <property type="match status" value="1"/>
</dbReference>
<feature type="compositionally biased region" description="Basic and acidic residues" evidence="1">
    <location>
        <begin position="562"/>
        <end position="581"/>
    </location>
</feature>
<dbReference type="GO" id="GO:0005737">
    <property type="term" value="C:cytoplasm"/>
    <property type="evidence" value="ECO:0007669"/>
    <property type="project" value="TreeGrafter"/>
</dbReference>
<evidence type="ECO:0000259" key="2">
    <source>
        <dbReference type="PROSITE" id="PS50238"/>
    </source>
</evidence>
<feature type="compositionally biased region" description="Polar residues" evidence="1">
    <location>
        <begin position="440"/>
        <end position="474"/>
    </location>
</feature>
<name>A0AAV5RTS9_MAUHU</name>
<dbReference type="CDD" id="cd00159">
    <property type="entry name" value="RhoGAP"/>
    <property type="match status" value="1"/>
</dbReference>
<protein>
    <submittedName>
        <fullName evidence="3">Ecm25 protein</fullName>
    </submittedName>
</protein>
<feature type="region of interest" description="Disordered" evidence="1">
    <location>
        <begin position="378"/>
        <end position="488"/>
    </location>
</feature>
<feature type="compositionally biased region" description="Low complexity" evidence="1">
    <location>
        <begin position="526"/>
        <end position="539"/>
    </location>
</feature>
<dbReference type="PANTHER" id="PTHR45808:SF2">
    <property type="entry name" value="RHO GTPASE-ACTIVATING PROTEIN 68F"/>
    <property type="match status" value="1"/>
</dbReference>
<dbReference type="PROSITE" id="PS50238">
    <property type="entry name" value="RHOGAP"/>
    <property type="match status" value="1"/>
</dbReference>
<dbReference type="InterPro" id="IPR001251">
    <property type="entry name" value="CRAL-TRIO_dom"/>
</dbReference>
<feature type="region of interest" description="Disordered" evidence="1">
    <location>
        <begin position="526"/>
        <end position="581"/>
    </location>
</feature>
<dbReference type="Gene3D" id="3.40.525.10">
    <property type="entry name" value="CRAL-TRIO lipid binding domain"/>
    <property type="match status" value="1"/>
</dbReference>
<dbReference type="InterPro" id="IPR036865">
    <property type="entry name" value="CRAL-TRIO_dom_sf"/>
</dbReference>
<sequence>MIDINVNNIFFKSYSVDPNSGHSVYVFDSTYLPGPTEIGNDKQVYDLLIDELMDLLITKLPQSPYSLVVFSSGFTEKKISWVYGIKMFSKLPKELKVYLQKTYIVHESFFIRTVYQVLSNAMNIKFLPILGKDTSVESDILPGSSASVVHVPDLTTLSEMIDITRLRISLNVYLHDYDINEYIDVPEDYFTRLTDLAKRKYRQLVFDKIFKKISVHCIQTELLFQKPGSYRKVNIFLDIIERNNYIDISQWDIYSLGSVFLHFIKNKANPLIPIDLIQLPIADDADYTLRTFVEMINFNNYYHLIITIFPLFISIINAEEVTKHTSRTLSKALAPTLCKEKLSMNNTDRLAIGTRFIKNLLENYNYVISACEKLEKRGRPSTVNKPLPNTPTIKSQLSQAPVLTMRSESGTPPILPKPRKSSPTKYSTNSDDSSSSINIQPRSESPIKSFSSLRIQSSREPSQGSVSSNESNPKPTIPRKESISNLSIRISSTDSTLLGTPELTEENLRANNTNDDIFSRISSGATSVSAQRSVSSASVKRTPQVPPISRETILPNKEEEEPCKSQDSPKSEYRTTEDDMMRDMVTDDIGTLPVSKFEKFDKDLKQKKLEKTAELKTKDKFSKVGFSDMTPETKASKVSKLAALYEERLQGLQVMDELMARK</sequence>
<proteinExistence type="predicted"/>
<accession>A0AAV5RTS9</accession>
<dbReference type="Gene3D" id="1.10.555.10">
    <property type="entry name" value="Rho GTPase activation protein"/>
    <property type="match status" value="1"/>
</dbReference>